<feature type="transmembrane region" description="Helical" evidence="1">
    <location>
        <begin position="107"/>
        <end position="129"/>
    </location>
</feature>
<feature type="transmembrane region" description="Helical" evidence="1">
    <location>
        <begin position="65"/>
        <end position="87"/>
    </location>
</feature>
<dbReference type="RefSeq" id="WP_011527170.1">
    <property type="nucleotide sequence ID" value="NC_008011.1"/>
</dbReference>
<accession>Q1MPD6</accession>
<keyword evidence="1" id="KW-1133">Transmembrane helix</keyword>
<dbReference type="eggNOG" id="COG2431">
    <property type="taxonomic scope" value="Bacteria"/>
</dbReference>
<dbReference type="HOGENOM" id="CLU_078428_1_0_7"/>
<protein>
    <submittedName>
        <fullName evidence="2">Membrane protein</fullName>
    </submittedName>
</protein>
<dbReference type="KEGG" id="lip:LI1087"/>
<dbReference type="PANTHER" id="PTHR35804">
    <property type="entry name" value="LYSINE EXPORTER LYSO"/>
    <property type="match status" value="1"/>
</dbReference>
<feature type="transmembrane region" description="Helical" evidence="1">
    <location>
        <begin position="173"/>
        <end position="197"/>
    </location>
</feature>
<dbReference type="InterPro" id="IPR005642">
    <property type="entry name" value="LysO"/>
</dbReference>
<dbReference type="GO" id="GO:0015661">
    <property type="term" value="F:L-lysine efflux transmembrane transporter activity"/>
    <property type="evidence" value="ECO:0007669"/>
    <property type="project" value="InterPro"/>
</dbReference>
<dbReference type="Pfam" id="PF03956">
    <property type="entry name" value="Lys_export"/>
    <property type="match status" value="1"/>
</dbReference>
<gene>
    <name evidence="2" type="ordered locus">LI1087</name>
</gene>
<keyword evidence="3" id="KW-1185">Reference proteome</keyword>
<sequence>MRESFIVLACFLLGIIIGHIELVPKELIYEGLATCIVYFMLFTVGMTIGINSQAWQVIRSLKGKILLVPLGILIGTLLGAVISWLILQNIFLRDVIAVASGLGYYSLSSMLVTQFTTPDLGALTLLVNIAREIIAMTFAPLFVRLVGGLGPLSVAAASSELCIPIIARTSGELNTILAIFSGAVLTICVPIIITLLYK</sequence>
<proteinExistence type="predicted"/>
<name>Q1MPD6_LAWIP</name>
<dbReference type="OrthoDB" id="5451742at2"/>
<reference evidence="2 3" key="1">
    <citation type="submission" date="2005-11" db="EMBL/GenBank/DDBJ databases">
        <title>The complete genome sequence of Lawsonia intracellularis: the causative agent of proliferative enteropathy.</title>
        <authorList>
            <person name="Kaur K."/>
            <person name="Zhang Q."/>
            <person name="Beckler D."/>
            <person name="Munir S."/>
            <person name="Li L."/>
            <person name="Kinsley K."/>
            <person name="Herron L."/>
            <person name="Peterson A."/>
            <person name="May B."/>
            <person name="Singh S."/>
            <person name="Gebhart C."/>
            <person name="Kapur V."/>
        </authorList>
    </citation>
    <scope>NUCLEOTIDE SEQUENCE [LARGE SCALE GENOMIC DNA]</scope>
    <source>
        <strain evidence="2 3">PHE/MN1-00</strain>
    </source>
</reference>
<dbReference type="PANTHER" id="PTHR35804:SF1">
    <property type="entry name" value="LYSINE EXPORTER LYSO"/>
    <property type="match status" value="1"/>
</dbReference>
<dbReference type="EMBL" id="AM180252">
    <property type="protein sequence ID" value="CAJ55141.1"/>
    <property type="molecule type" value="Genomic_DNA"/>
</dbReference>
<feature type="transmembrane region" description="Helical" evidence="1">
    <location>
        <begin position="28"/>
        <end position="53"/>
    </location>
</feature>
<evidence type="ECO:0000313" key="3">
    <source>
        <dbReference type="Proteomes" id="UP000002430"/>
    </source>
</evidence>
<dbReference type="Proteomes" id="UP000002430">
    <property type="component" value="Chromosome"/>
</dbReference>
<dbReference type="GO" id="GO:0005886">
    <property type="term" value="C:plasma membrane"/>
    <property type="evidence" value="ECO:0007669"/>
    <property type="project" value="TreeGrafter"/>
</dbReference>
<organism evidence="2 3">
    <name type="scientific">Lawsonia intracellularis (strain PHE/MN1-00)</name>
    <dbReference type="NCBI Taxonomy" id="363253"/>
    <lineage>
        <taxon>Bacteria</taxon>
        <taxon>Pseudomonadati</taxon>
        <taxon>Thermodesulfobacteriota</taxon>
        <taxon>Desulfovibrionia</taxon>
        <taxon>Desulfovibrionales</taxon>
        <taxon>Desulfovibrionaceae</taxon>
        <taxon>Lawsonia</taxon>
    </lineage>
</organism>
<evidence type="ECO:0000256" key="1">
    <source>
        <dbReference type="SAM" id="Phobius"/>
    </source>
</evidence>
<feature type="transmembrane region" description="Helical" evidence="1">
    <location>
        <begin position="141"/>
        <end position="167"/>
    </location>
</feature>
<dbReference type="STRING" id="363253.LI1087"/>
<keyword evidence="1" id="KW-0812">Transmembrane</keyword>
<evidence type="ECO:0000313" key="2">
    <source>
        <dbReference type="EMBL" id="CAJ55141.1"/>
    </source>
</evidence>
<keyword evidence="1" id="KW-0472">Membrane</keyword>
<dbReference type="AlphaFoldDB" id="Q1MPD6"/>